<dbReference type="Pfam" id="PF00834">
    <property type="entry name" value="Ribul_P_3_epim"/>
    <property type="match status" value="1"/>
</dbReference>
<feature type="binding site" evidence="10 14">
    <location>
        <begin position="142"/>
        <end position="145"/>
    </location>
    <ligand>
        <name>substrate</name>
    </ligand>
</feature>
<dbReference type="EC" id="5.1.3.1" evidence="7 10"/>
<evidence type="ECO:0000313" key="16">
    <source>
        <dbReference type="Proteomes" id="UP000032431"/>
    </source>
</evidence>
<dbReference type="PIRSF" id="PIRSF001461">
    <property type="entry name" value="RPE"/>
    <property type="match status" value="1"/>
</dbReference>
<evidence type="ECO:0000256" key="12">
    <source>
        <dbReference type="PIRSR" id="PIRSR001461-1"/>
    </source>
</evidence>
<evidence type="ECO:0000256" key="13">
    <source>
        <dbReference type="PIRSR" id="PIRSR001461-2"/>
    </source>
</evidence>
<evidence type="ECO:0000256" key="6">
    <source>
        <dbReference type="ARBA" id="ARBA00009541"/>
    </source>
</evidence>
<evidence type="ECO:0000256" key="3">
    <source>
        <dbReference type="ARBA" id="ARBA00001941"/>
    </source>
</evidence>
<dbReference type="Proteomes" id="UP000032431">
    <property type="component" value="Chromosome I"/>
</dbReference>
<keyword evidence="10 11" id="KW-0119">Carbohydrate metabolism</keyword>
<feature type="binding site" evidence="10 14">
    <location>
        <begin position="197"/>
        <end position="198"/>
    </location>
    <ligand>
        <name>substrate</name>
    </ligand>
</feature>
<keyword evidence="16" id="KW-1185">Reference proteome</keyword>
<dbReference type="FunFam" id="3.20.20.70:FF:000004">
    <property type="entry name" value="Ribulose-phosphate 3-epimerase"/>
    <property type="match status" value="1"/>
</dbReference>
<dbReference type="HOGENOM" id="CLU_054856_2_1_9"/>
<feature type="binding site" evidence="10 13">
    <location>
        <position position="66"/>
    </location>
    <ligand>
        <name>a divalent metal cation</name>
        <dbReference type="ChEBI" id="CHEBI:60240"/>
    </ligand>
</feature>
<evidence type="ECO:0000256" key="4">
    <source>
        <dbReference type="ARBA" id="ARBA00001947"/>
    </source>
</evidence>
<feature type="binding site" evidence="10">
    <location>
        <begin position="175"/>
        <end position="177"/>
    </location>
    <ligand>
        <name>substrate</name>
    </ligand>
</feature>
<sequence length="222" mass="24027">MKIKISPSILSANFACLGNECRRVCSGGADLVHVDVMDGCFVPNITIGAPVVRSIKPYSNIPLDVHLMIDRPERYIDDFIDSGADIITVHFEATDKLDWIIDRIHAKGVKASVSVKPNTNVDVLYPYLEKLDMVLIMTVEPGFGGQKLIEHTIPKISELRNKCVSLGLETDIEVDGGITPHNISRISKAGANVFVAGSAVFKAESIADAISQLRAGAESGRI</sequence>
<dbReference type="OrthoDB" id="1645589at2"/>
<dbReference type="KEGG" id="ccel:CCDG5_1893"/>
<dbReference type="InterPro" id="IPR026019">
    <property type="entry name" value="Ribul_P_3_epim"/>
</dbReference>
<feature type="active site" description="Proton acceptor" evidence="10 12">
    <location>
        <position position="35"/>
    </location>
</feature>
<comment type="cofactor">
    <cofactor evidence="4">
        <name>Zn(2+)</name>
        <dbReference type="ChEBI" id="CHEBI:29105"/>
    </cofactor>
</comment>
<dbReference type="EMBL" id="LM995447">
    <property type="protein sequence ID" value="CDZ24988.1"/>
    <property type="molecule type" value="Genomic_DNA"/>
</dbReference>
<keyword evidence="8 10" id="KW-0479">Metal-binding</keyword>
<dbReference type="GO" id="GO:0004750">
    <property type="term" value="F:D-ribulose-phosphate 3-epimerase activity"/>
    <property type="evidence" value="ECO:0007669"/>
    <property type="project" value="UniProtKB-UniRule"/>
</dbReference>
<dbReference type="NCBIfam" id="TIGR01163">
    <property type="entry name" value="rpe"/>
    <property type="match status" value="1"/>
</dbReference>
<feature type="active site" description="Proton donor" evidence="10 12">
    <location>
        <position position="175"/>
    </location>
</feature>
<feature type="binding site" evidence="10 14">
    <location>
        <position position="8"/>
    </location>
    <ligand>
        <name>substrate</name>
    </ligand>
</feature>
<feature type="binding site" evidence="10 13">
    <location>
        <position position="33"/>
    </location>
    <ligand>
        <name>a divalent metal cation</name>
        <dbReference type="ChEBI" id="CHEBI:60240"/>
    </ligand>
</feature>
<dbReference type="NCBIfam" id="NF004076">
    <property type="entry name" value="PRK05581.1-4"/>
    <property type="match status" value="1"/>
</dbReference>
<dbReference type="HAMAP" id="MF_02227">
    <property type="entry name" value="RPE"/>
    <property type="match status" value="1"/>
</dbReference>
<proteinExistence type="inferred from homology"/>
<evidence type="ECO:0000256" key="7">
    <source>
        <dbReference type="ARBA" id="ARBA00013188"/>
    </source>
</evidence>
<evidence type="ECO:0000256" key="11">
    <source>
        <dbReference type="PIRNR" id="PIRNR001461"/>
    </source>
</evidence>
<evidence type="ECO:0000256" key="9">
    <source>
        <dbReference type="ARBA" id="ARBA00023235"/>
    </source>
</evidence>
<evidence type="ECO:0000256" key="14">
    <source>
        <dbReference type="PIRSR" id="PIRSR001461-3"/>
    </source>
</evidence>
<organism evidence="15 16">
    <name type="scientific">[Clostridium] cellulosi</name>
    <dbReference type="NCBI Taxonomy" id="29343"/>
    <lineage>
        <taxon>Bacteria</taxon>
        <taxon>Bacillati</taxon>
        <taxon>Bacillota</taxon>
        <taxon>Clostridia</taxon>
        <taxon>Eubacteriales</taxon>
        <taxon>Oscillospiraceae</taxon>
        <taxon>Oscillospiraceae incertae sedis</taxon>
    </lineage>
</organism>
<dbReference type="SUPFAM" id="SSF51366">
    <property type="entry name" value="Ribulose-phoshate binding barrel"/>
    <property type="match status" value="1"/>
</dbReference>
<dbReference type="CDD" id="cd00429">
    <property type="entry name" value="RPE"/>
    <property type="match status" value="1"/>
</dbReference>
<keyword evidence="13" id="KW-0862">Zinc</keyword>
<keyword evidence="9 10" id="KW-0413">Isomerase</keyword>
<protein>
    <recommendedName>
        <fullName evidence="7 10">Ribulose-phosphate 3-epimerase</fullName>
        <ecNumber evidence="7 10">5.1.3.1</ecNumber>
    </recommendedName>
</protein>
<dbReference type="STRING" id="29343.CCDG5_1893"/>
<dbReference type="PROSITE" id="PS01085">
    <property type="entry name" value="RIBUL_P_3_EPIMER_1"/>
    <property type="match status" value="1"/>
</dbReference>
<comment type="cofactor">
    <cofactor evidence="2">
        <name>Mn(2+)</name>
        <dbReference type="ChEBI" id="CHEBI:29035"/>
    </cofactor>
</comment>
<dbReference type="GO" id="GO:0019323">
    <property type="term" value="P:pentose catabolic process"/>
    <property type="evidence" value="ECO:0007669"/>
    <property type="project" value="UniProtKB-UniRule"/>
</dbReference>
<feature type="binding site" evidence="10 13">
    <location>
        <position position="175"/>
    </location>
    <ligand>
        <name>a divalent metal cation</name>
        <dbReference type="ChEBI" id="CHEBI:60240"/>
    </ligand>
</feature>
<comment type="function">
    <text evidence="10">Catalyzes the reversible epimerization of D-ribulose 5-phosphate to D-xylulose 5-phosphate.</text>
</comment>
<dbReference type="GO" id="GO:0005737">
    <property type="term" value="C:cytoplasm"/>
    <property type="evidence" value="ECO:0007669"/>
    <property type="project" value="UniProtKB-ARBA"/>
</dbReference>
<evidence type="ECO:0000256" key="10">
    <source>
        <dbReference type="HAMAP-Rule" id="MF_02227"/>
    </source>
</evidence>
<dbReference type="InterPro" id="IPR000056">
    <property type="entry name" value="Ribul_P_3_epim-like"/>
</dbReference>
<evidence type="ECO:0000256" key="1">
    <source>
        <dbReference type="ARBA" id="ARBA00001782"/>
    </source>
</evidence>
<evidence type="ECO:0000313" key="15">
    <source>
        <dbReference type="EMBL" id="CDZ24988.1"/>
    </source>
</evidence>
<evidence type="ECO:0000256" key="8">
    <source>
        <dbReference type="ARBA" id="ARBA00022723"/>
    </source>
</evidence>
<comment type="similarity">
    <text evidence="6 10 11">Belongs to the ribulose-phosphate 3-epimerase family.</text>
</comment>
<feature type="binding site" evidence="10 14">
    <location>
        <position position="66"/>
    </location>
    <ligand>
        <name>substrate</name>
    </ligand>
</feature>
<dbReference type="InterPro" id="IPR013785">
    <property type="entry name" value="Aldolase_TIM"/>
</dbReference>
<evidence type="ECO:0000256" key="2">
    <source>
        <dbReference type="ARBA" id="ARBA00001936"/>
    </source>
</evidence>
<comment type="pathway">
    <text evidence="10">Carbohydrate degradation.</text>
</comment>
<name>A0A078KRH1_9FIRM</name>
<feature type="binding site" evidence="14">
    <location>
        <position position="177"/>
    </location>
    <ligand>
        <name>substrate</name>
    </ligand>
</feature>
<reference evidence="16" key="1">
    <citation type="submission" date="2014-07" db="EMBL/GenBank/DDBJ databases">
        <authorList>
            <person name="Wibberg D."/>
        </authorList>
    </citation>
    <scope>NUCLEOTIDE SEQUENCE [LARGE SCALE GENOMIC DNA]</scope>
    <source>
        <strain evidence="16">DG5</strain>
    </source>
</reference>
<dbReference type="GO" id="GO:0006098">
    <property type="term" value="P:pentose-phosphate shunt"/>
    <property type="evidence" value="ECO:0007669"/>
    <property type="project" value="UniProtKB-UniRule"/>
</dbReference>
<comment type="catalytic activity">
    <reaction evidence="1 10 11">
        <text>D-ribulose 5-phosphate = D-xylulose 5-phosphate</text>
        <dbReference type="Rhea" id="RHEA:13677"/>
        <dbReference type="ChEBI" id="CHEBI:57737"/>
        <dbReference type="ChEBI" id="CHEBI:58121"/>
        <dbReference type="EC" id="5.1.3.1"/>
    </reaction>
</comment>
<gene>
    <name evidence="15" type="primary">RPE</name>
    <name evidence="10" type="synonym">rpe</name>
    <name evidence="15" type="ORF">CCDG5_1893</name>
</gene>
<keyword evidence="13" id="KW-0464">Manganese</keyword>
<keyword evidence="13" id="KW-0170">Cobalt</keyword>
<accession>A0A078KRH1</accession>
<dbReference type="PANTHER" id="PTHR11749">
    <property type="entry name" value="RIBULOSE-5-PHOSPHATE-3-EPIMERASE"/>
    <property type="match status" value="1"/>
</dbReference>
<evidence type="ECO:0000256" key="5">
    <source>
        <dbReference type="ARBA" id="ARBA00001954"/>
    </source>
</evidence>
<feature type="binding site" evidence="10 13">
    <location>
        <position position="35"/>
    </location>
    <ligand>
        <name>a divalent metal cation</name>
        <dbReference type="ChEBI" id="CHEBI:60240"/>
    </ligand>
</feature>
<dbReference type="InterPro" id="IPR011060">
    <property type="entry name" value="RibuloseP-bd_barrel"/>
</dbReference>
<dbReference type="GO" id="GO:0046872">
    <property type="term" value="F:metal ion binding"/>
    <property type="evidence" value="ECO:0007669"/>
    <property type="project" value="UniProtKB-UniRule"/>
</dbReference>
<dbReference type="AlphaFoldDB" id="A0A078KRH1"/>
<comment type="cofactor">
    <cofactor evidence="3">
        <name>Co(2+)</name>
        <dbReference type="ChEBI" id="CHEBI:48828"/>
    </cofactor>
</comment>
<dbReference type="Gene3D" id="3.20.20.70">
    <property type="entry name" value="Aldolase class I"/>
    <property type="match status" value="1"/>
</dbReference>
<comment type="cofactor">
    <cofactor evidence="10 13">
        <name>a divalent metal cation</name>
        <dbReference type="ChEBI" id="CHEBI:60240"/>
    </cofactor>
    <text evidence="10 13">Binds 1 divalent metal cation per subunit.</text>
</comment>
<comment type="cofactor">
    <cofactor evidence="5">
        <name>Fe(2+)</name>
        <dbReference type="ChEBI" id="CHEBI:29033"/>
    </cofactor>
</comment>
<dbReference type="PATRIC" id="fig|29343.3.peg.1986"/>